<dbReference type="InterPro" id="IPR007197">
    <property type="entry name" value="rSAM"/>
</dbReference>
<dbReference type="SFLD" id="SFLDS00029">
    <property type="entry name" value="Radical_SAM"/>
    <property type="match status" value="1"/>
</dbReference>
<evidence type="ECO:0000256" key="3">
    <source>
        <dbReference type="ARBA" id="ARBA00022679"/>
    </source>
</evidence>
<dbReference type="PANTHER" id="PTHR43409:SF7">
    <property type="entry name" value="BLL1977 PROTEIN"/>
    <property type="match status" value="1"/>
</dbReference>
<keyword evidence="7" id="KW-0411">Iron-sulfur</keyword>
<dbReference type="InterPro" id="IPR006158">
    <property type="entry name" value="Cobalamin-bd"/>
</dbReference>
<dbReference type="Proteomes" id="UP000838749">
    <property type="component" value="Unassembled WGS sequence"/>
</dbReference>
<keyword evidence="11" id="KW-1185">Reference proteome</keyword>
<evidence type="ECO:0000256" key="5">
    <source>
        <dbReference type="ARBA" id="ARBA00022723"/>
    </source>
</evidence>
<dbReference type="Pfam" id="PF04055">
    <property type="entry name" value="Radical_SAM"/>
    <property type="match status" value="1"/>
</dbReference>
<dbReference type="Gene3D" id="3.80.30.20">
    <property type="entry name" value="tm_1862 like domain"/>
    <property type="match status" value="1"/>
</dbReference>
<keyword evidence="4" id="KW-0949">S-adenosyl-L-methionine</keyword>
<dbReference type="InterPro" id="IPR051198">
    <property type="entry name" value="BchE-like"/>
</dbReference>
<dbReference type="SMART" id="SM00729">
    <property type="entry name" value="Elp3"/>
    <property type="match status" value="1"/>
</dbReference>
<evidence type="ECO:0000256" key="7">
    <source>
        <dbReference type="ARBA" id="ARBA00023014"/>
    </source>
</evidence>
<evidence type="ECO:0000256" key="1">
    <source>
        <dbReference type="ARBA" id="ARBA00001966"/>
    </source>
</evidence>
<evidence type="ECO:0000313" key="11">
    <source>
        <dbReference type="Proteomes" id="UP000838749"/>
    </source>
</evidence>
<dbReference type="SUPFAM" id="SSF102114">
    <property type="entry name" value="Radical SAM enzymes"/>
    <property type="match status" value="1"/>
</dbReference>
<dbReference type="InterPro" id="IPR034466">
    <property type="entry name" value="Methyltransferase_Class_B"/>
</dbReference>
<reference evidence="10" key="1">
    <citation type="submission" date="2021-12" db="EMBL/GenBank/DDBJ databases">
        <authorList>
            <person name="Criscuolo A."/>
        </authorList>
    </citation>
    <scope>NUCLEOTIDE SEQUENCE</scope>
    <source>
        <strain evidence="10">CIP111894</strain>
    </source>
</reference>
<dbReference type="SFLD" id="SFLDG01123">
    <property type="entry name" value="methyltransferase_(Class_B)"/>
    <property type="match status" value="1"/>
</dbReference>
<feature type="domain" description="B12-binding" evidence="8">
    <location>
        <begin position="10"/>
        <end position="150"/>
    </location>
</feature>
<dbReference type="Pfam" id="PF02310">
    <property type="entry name" value="B12-binding"/>
    <property type="match status" value="1"/>
</dbReference>
<dbReference type="EMBL" id="CAKMAB010000044">
    <property type="protein sequence ID" value="CAH1059044.1"/>
    <property type="molecule type" value="Genomic_DNA"/>
</dbReference>
<protein>
    <recommendedName>
        <fullName evidence="12">Radical SAM protein</fullName>
    </recommendedName>
</protein>
<keyword evidence="3" id="KW-0808">Transferase</keyword>
<keyword evidence="2" id="KW-0489">Methyltransferase</keyword>
<evidence type="ECO:0000256" key="2">
    <source>
        <dbReference type="ARBA" id="ARBA00022603"/>
    </source>
</evidence>
<evidence type="ECO:0008006" key="12">
    <source>
        <dbReference type="Google" id="ProtNLM"/>
    </source>
</evidence>
<dbReference type="PROSITE" id="PS51332">
    <property type="entry name" value="B12_BINDING"/>
    <property type="match status" value="1"/>
</dbReference>
<keyword evidence="6" id="KW-0408">Iron</keyword>
<dbReference type="SUPFAM" id="SSF52242">
    <property type="entry name" value="Cobalamin (vitamin B12)-binding domain"/>
    <property type="match status" value="1"/>
</dbReference>
<dbReference type="PROSITE" id="PS51918">
    <property type="entry name" value="RADICAL_SAM"/>
    <property type="match status" value="1"/>
</dbReference>
<dbReference type="PANTHER" id="PTHR43409">
    <property type="entry name" value="ANAEROBIC MAGNESIUM-PROTOPORPHYRIN IX MONOMETHYL ESTER CYCLASE-RELATED"/>
    <property type="match status" value="1"/>
</dbReference>
<dbReference type="RefSeq" id="WP_234540938.1">
    <property type="nucleotide sequence ID" value="NZ_CAKMAB010000044.1"/>
</dbReference>
<dbReference type="InterPro" id="IPR006638">
    <property type="entry name" value="Elp3/MiaA/NifB-like_rSAM"/>
</dbReference>
<dbReference type="InterPro" id="IPR058240">
    <property type="entry name" value="rSAM_sf"/>
</dbReference>
<feature type="domain" description="Radical SAM core" evidence="9">
    <location>
        <begin position="192"/>
        <end position="430"/>
    </location>
</feature>
<comment type="caution">
    <text evidence="10">The sequence shown here is derived from an EMBL/GenBank/DDBJ whole genome shotgun (WGS) entry which is preliminary data.</text>
</comment>
<dbReference type="InterPro" id="IPR036724">
    <property type="entry name" value="Cobalamin-bd_sf"/>
</dbReference>
<proteinExistence type="predicted"/>
<comment type="cofactor">
    <cofactor evidence="1">
        <name>[4Fe-4S] cluster</name>
        <dbReference type="ChEBI" id="CHEBI:49883"/>
    </cofactor>
</comment>
<evidence type="ECO:0000256" key="4">
    <source>
        <dbReference type="ARBA" id="ARBA00022691"/>
    </source>
</evidence>
<dbReference type="Gene3D" id="3.40.50.280">
    <property type="entry name" value="Cobalamin-binding domain"/>
    <property type="match status" value="1"/>
</dbReference>
<keyword evidence="5" id="KW-0479">Metal-binding</keyword>
<accession>A0ABN8FTY1</accession>
<gene>
    <name evidence="10" type="ORF">PAECIP111894_05230</name>
</gene>
<dbReference type="InterPro" id="IPR023404">
    <property type="entry name" value="rSAM_horseshoe"/>
</dbReference>
<evidence type="ECO:0000259" key="8">
    <source>
        <dbReference type="PROSITE" id="PS51332"/>
    </source>
</evidence>
<evidence type="ECO:0000259" key="9">
    <source>
        <dbReference type="PROSITE" id="PS51918"/>
    </source>
</evidence>
<evidence type="ECO:0000313" key="10">
    <source>
        <dbReference type="EMBL" id="CAH1059044.1"/>
    </source>
</evidence>
<sequence>MTKMDEYRVALIVPLFCEQQDFSDMVVEYLGFGYIASYLRNKEILVDIIDPFVQKLTSEEVVARVLHGNYNLLGFTLMSSDYLNGMQKILNQLPIDFISNVHIMVGGYYPTFQKQKLFTVEPRINSLIVGEGEVTIAELVDRLRTKEDLRGITGLIYTEGNDIVTNKSRALMSEEELDRLPLPARDHIDTIIKNNGSIQILSSRGCFGQCTFCAVNVFYDEQPGRKWRSRSPESVVKEIEELVSNYNITYLHFSDEEFVGPGKRGKERARKIAELILKKNINIRFSMYCRADSVEAQTFEILKQAGLDSVFLGVEFGVQKLLDYYKKGITLEQIKKALFTLESLKIKIKIGYIMFEPTIDLDSFRENLKFCYENTKFTLRRVVSQLAVYPNSKAYWTLHSEIEMDEQMSFDRLFGDHYKYKFKHKKTNFLYRILKECLGVISPSKKYLEILKETSLGKREIMIKDWATDVYKMIDAIAATLILETNLSEENFNKYCSYFKNELLLWDSDKHKLAVVNQKRR</sequence>
<evidence type="ECO:0000256" key="6">
    <source>
        <dbReference type="ARBA" id="ARBA00023004"/>
    </source>
</evidence>
<organism evidence="10 11">
    <name type="scientific">Paenibacillus pseudetheri</name>
    <dbReference type="NCBI Taxonomy" id="2897682"/>
    <lineage>
        <taxon>Bacteria</taxon>
        <taxon>Bacillati</taxon>
        <taxon>Bacillota</taxon>
        <taxon>Bacilli</taxon>
        <taxon>Bacillales</taxon>
        <taxon>Paenibacillaceae</taxon>
        <taxon>Paenibacillus</taxon>
    </lineage>
</organism>
<dbReference type="SFLD" id="SFLDG01082">
    <property type="entry name" value="B12-binding_domain_containing"/>
    <property type="match status" value="1"/>
</dbReference>
<name>A0ABN8FTY1_9BACL</name>